<comment type="subcellular location">
    <subcellularLocation>
        <location evidence="1">Cell membrane</location>
        <topology evidence="1">Single-pass type I membrane protein</topology>
    </subcellularLocation>
</comment>
<evidence type="ECO:0000256" key="3">
    <source>
        <dbReference type="ARBA" id="ARBA00022475"/>
    </source>
</evidence>
<keyword evidence="6 9" id="KW-1133">Transmembrane helix</keyword>
<protein>
    <recommendedName>
        <fullName evidence="11">ZP domain-containing protein</fullName>
    </recommendedName>
</protein>
<evidence type="ECO:0000313" key="13">
    <source>
        <dbReference type="Proteomes" id="UP001152747"/>
    </source>
</evidence>
<feature type="transmembrane region" description="Helical" evidence="9">
    <location>
        <begin position="464"/>
        <end position="486"/>
    </location>
</feature>
<evidence type="ECO:0000256" key="9">
    <source>
        <dbReference type="SAM" id="Phobius"/>
    </source>
</evidence>
<evidence type="ECO:0000256" key="10">
    <source>
        <dbReference type="SAM" id="SignalP"/>
    </source>
</evidence>
<dbReference type="InterPro" id="IPR051962">
    <property type="entry name" value="Cuticlin"/>
</dbReference>
<evidence type="ECO:0000313" key="12">
    <source>
        <dbReference type="EMBL" id="CAI5443341.1"/>
    </source>
</evidence>
<keyword evidence="2" id="KW-0193">Cuticle</keyword>
<feature type="chain" id="PRO_5040261302" description="ZP domain-containing protein" evidence="10">
    <location>
        <begin position="23"/>
        <end position="503"/>
    </location>
</feature>
<keyword evidence="4 9" id="KW-0812">Transmembrane</keyword>
<feature type="signal peptide" evidence="10">
    <location>
        <begin position="1"/>
        <end position="22"/>
    </location>
</feature>
<evidence type="ECO:0000256" key="4">
    <source>
        <dbReference type="ARBA" id="ARBA00022692"/>
    </source>
</evidence>
<evidence type="ECO:0000256" key="8">
    <source>
        <dbReference type="SAM" id="MobiDB-lite"/>
    </source>
</evidence>
<proteinExistence type="predicted"/>
<dbReference type="PANTHER" id="PTHR22907:SF57">
    <property type="entry name" value="CUTICLIN-4"/>
    <property type="match status" value="1"/>
</dbReference>
<dbReference type="InterPro" id="IPR001507">
    <property type="entry name" value="ZP_dom"/>
</dbReference>
<accession>A0A9P1IDY6</accession>
<dbReference type="Pfam" id="PF25057">
    <property type="entry name" value="CUT_N"/>
    <property type="match status" value="1"/>
</dbReference>
<evidence type="ECO:0000256" key="2">
    <source>
        <dbReference type="ARBA" id="ARBA00022460"/>
    </source>
</evidence>
<name>A0A9P1IDY6_9PELO</name>
<organism evidence="12 13">
    <name type="scientific">Caenorhabditis angaria</name>
    <dbReference type="NCBI Taxonomy" id="860376"/>
    <lineage>
        <taxon>Eukaryota</taxon>
        <taxon>Metazoa</taxon>
        <taxon>Ecdysozoa</taxon>
        <taxon>Nematoda</taxon>
        <taxon>Chromadorea</taxon>
        <taxon>Rhabditida</taxon>
        <taxon>Rhabditina</taxon>
        <taxon>Rhabditomorpha</taxon>
        <taxon>Rhabditoidea</taxon>
        <taxon>Rhabditidae</taxon>
        <taxon>Peloderinae</taxon>
        <taxon>Caenorhabditis</taxon>
    </lineage>
</organism>
<keyword evidence="5 10" id="KW-0732">Signal</keyword>
<dbReference type="Pfam" id="PF25301">
    <property type="entry name" value="CUT_C"/>
    <property type="match status" value="1"/>
</dbReference>
<keyword evidence="3" id="KW-1003">Cell membrane</keyword>
<keyword evidence="7 9" id="KW-0472">Membrane</keyword>
<feature type="region of interest" description="Disordered" evidence="8">
    <location>
        <begin position="308"/>
        <end position="400"/>
    </location>
</feature>
<sequence>MIPPLLWLSAALLYLSASLVSPHYVTSPPPLASNYIQSPVTIDNGLIGEPEVVCETSAISLLFKTKQGFPGKVFVKGHVADPACITVGDGNKQSHRFEVRHDSCGVRRQREIGGVVISATVIISFHSIFITKVDRAYRVSCFYVEGTKKVHNHLDISALTTQLLESQTNLPICKYEILSDPQGQPIKYAKIGDTVYHKWTCIPEMDNMYCMRVHSCTVYDGQGGPPVTVIDSNGCSTDGIILQNLEYGQDLMAGRSSPVFKFADKAGLYFNCQIMLTIKDVDYGCSNTQPQCYPAAPPQYAVEPAAKTTETYATPSDSYSTTTEHESGYPTRAYPPASHPASPAPPPRGGASGSGSGSAGEYYPEPQQGGILGGVPDSAYEVQGYNDTDPPFTTSSSYAEDSSSTYSRLIKRNTKEPVTVADLDLPEKGILVFGLEENPEDSTDFSTLDFLPNSRRTCFSNFRIYGSFLVLTTVFLVTVVVFVVILNKQRQIIAQSAFFAAKN</sequence>
<dbReference type="PROSITE" id="PS51034">
    <property type="entry name" value="ZP_2"/>
    <property type="match status" value="1"/>
</dbReference>
<dbReference type="OrthoDB" id="6139674at2759"/>
<dbReference type="Proteomes" id="UP001152747">
    <property type="component" value="Unassembled WGS sequence"/>
</dbReference>
<dbReference type="SMART" id="SM00241">
    <property type="entry name" value="ZP"/>
    <property type="match status" value="1"/>
</dbReference>
<evidence type="ECO:0000256" key="1">
    <source>
        <dbReference type="ARBA" id="ARBA00004251"/>
    </source>
</evidence>
<feature type="domain" description="ZP" evidence="11">
    <location>
        <begin position="53"/>
        <end position="292"/>
    </location>
</feature>
<dbReference type="GO" id="GO:0042302">
    <property type="term" value="F:structural constituent of cuticle"/>
    <property type="evidence" value="ECO:0007669"/>
    <property type="project" value="UniProtKB-KW"/>
</dbReference>
<keyword evidence="13" id="KW-1185">Reference proteome</keyword>
<dbReference type="InterPro" id="IPR056953">
    <property type="entry name" value="CUT_N"/>
</dbReference>
<evidence type="ECO:0000259" key="11">
    <source>
        <dbReference type="PROSITE" id="PS51034"/>
    </source>
</evidence>
<feature type="compositionally biased region" description="Polar residues" evidence="8">
    <location>
        <begin position="308"/>
        <end position="322"/>
    </location>
</feature>
<comment type="caution">
    <text evidence="12">The sequence shown here is derived from an EMBL/GenBank/DDBJ whole genome shotgun (WGS) entry which is preliminary data.</text>
</comment>
<gene>
    <name evidence="12" type="ORF">CAMP_LOCUS5978</name>
</gene>
<dbReference type="InterPro" id="IPR057475">
    <property type="entry name" value="CUT_C"/>
</dbReference>
<evidence type="ECO:0000256" key="5">
    <source>
        <dbReference type="ARBA" id="ARBA00022729"/>
    </source>
</evidence>
<reference evidence="12" key="1">
    <citation type="submission" date="2022-11" db="EMBL/GenBank/DDBJ databases">
        <authorList>
            <person name="Kikuchi T."/>
        </authorList>
    </citation>
    <scope>NUCLEOTIDE SEQUENCE</scope>
    <source>
        <strain evidence="12">PS1010</strain>
    </source>
</reference>
<dbReference type="AlphaFoldDB" id="A0A9P1IDY6"/>
<dbReference type="EMBL" id="CANHGI010000002">
    <property type="protein sequence ID" value="CAI5443341.1"/>
    <property type="molecule type" value="Genomic_DNA"/>
</dbReference>
<dbReference type="PANTHER" id="PTHR22907">
    <property type="entry name" value="GH04558P"/>
    <property type="match status" value="1"/>
</dbReference>
<evidence type="ECO:0000256" key="6">
    <source>
        <dbReference type="ARBA" id="ARBA00022989"/>
    </source>
</evidence>
<dbReference type="GO" id="GO:0005886">
    <property type="term" value="C:plasma membrane"/>
    <property type="evidence" value="ECO:0007669"/>
    <property type="project" value="UniProtKB-SubCell"/>
</dbReference>
<evidence type="ECO:0000256" key="7">
    <source>
        <dbReference type="ARBA" id="ARBA00023136"/>
    </source>
</evidence>